<sequence length="133" mass="14828">MRVRVRTHRGMHFSQGRALRAKASLSLCLLGWLPPHLSTGKDQRKPLEQTQQTTCFCREGSSGQDLDFFQGRRSPCKTEFVDFAERTKPRDLATSLLPVLGSHTLKVPLLSFPGEGEMTTTERALTVTLGRSA</sequence>
<comment type="caution">
    <text evidence="1">The sequence shown here is derived from an EMBL/GenBank/DDBJ whole genome shotgun (WGS) entry which is preliminary data.</text>
</comment>
<dbReference type="Proteomes" id="UP000827872">
    <property type="component" value="Linkage Group LG01"/>
</dbReference>
<evidence type="ECO:0000313" key="2">
    <source>
        <dbReference type="Proteomes" id="UP000827872"/>
    </source>
</evidence>
<reference evidence="1" key="1">
    <citation type="submission" date="2021-08" db="EMBL/GenBank/DDBJ databases">
        <title>The first chromosome-level gecko genome reveals the dynamic sex chromosomes of Neotropical dwarf geckos (Sphaerodactylidae: Sphaerodactylus).</title>
        <authorList>
            <person name="Pinto B.J."/>
            <person name="Keating S.E."/>
            <person name="Gamble T."/>
        </authorList>
    </citation>
    <scope>NUCLEOTIDE SEQUENCE</scope>
    <source>
        <strain evidence="1">TG3544</strain>
    </source>
</reference>
<name>A0ACB8GC91_9SAUR</name>
<accession>A0ACB8GC91</accession>
<keyword evidence="2" id="KW-1185">Reference proteome</keyword>
<evidence type="ECO:0000313" key="1">
    <source>
        <dbReference type="EMBL" id="KAH8017390.1"/>
    </source>
</evidence>
<protein>
    <submittedName>
        <fullName evidence="1">Uncharacterized protein</fullName>
    </submittedName>
</protein>
<organism evidence="1 2">
    <name type="scientific">Sphaerodactylus townsendi</name>
    <dbReference type="NCBI Taxonomy" id="933632"/>
    <lineage>
        <taxon>Eukaryota</taxon>
        <taxon>Metazoa</taxon>
        <taxon>Chordata</taxon>
        <taxon>Craniata</taxon>
        <taxon>Vertebrata</taxon>
        <taxon>Euteleostomi</taxon>
        <taxon>Lepidosauria</taxon>
        <taxon>Squamata</taxon>
        <taxon>Bifurcata</taxon>
        <taxon>Gekkota</taxon>
        <taxon>Sphaerodactylidae</taxon>
        <taxon>Sphaerodactylus</taxon>
    </lineage>
</organism>
<gene>
    <name evidence="1" type="ORF">K3G42_028949</name>
</gene>
<dbReference type="EMBL" id="CM037614">
    <property type="protein sequence ID" value="KAH8017390.1"/>
    <property type="molecule type" value="Genomic_DNA"/>
</dbReference>
<proteinExistence type="predicted"/>